<feature type="region of interest" description="Disordered" evidence="1">
    <location>
        <begin position="291"/>
        <end position="399"/>
    </location>
</feature>
<evidence type="ECO:0000313" key="4">
    <source>
        <dbReference type="Proteomes" id="UP000001396"/>
    </source>
</evidence>
<feature type="compositionally biased region" description="Low complexity" evidence="1">
    <location>
        <begin position="323"/>
        <end position="333"/>
    </location>
</feature>
<gene>
    <name evidence="3" type="primary">mybY</name>
    <name evidence="3" type="ORF">PPL_10165</name>
</gene>
<proteinExistence type="predicted"/>
<feature type="domain" description="Myb-like" evidence="2">
    <location>
        <begin position="30"/>
        <end position="80"/>
    </location>
</feature>
<feature type="region of interest" description="Disordered" evidence="1">
    <location>
        <begin position="114"/>
        <end position="173"/>
    </location>
</feature>
<evidence type="ECO:0000256" key="1">
    <source>
        <dbReference type="SAM" id="MobiDB-lite"/>
    </source>
</evidence>
<feature type="compositionally biased region" description="Low complexity" evidence="1">
    <location>
        <begin position="192"/>
        <end position="218"/>
    </location>
</feature>
<feature type="region of interest" description="Disordered" evidence="1">
    <location>
        <begin position="189"/>
        <end position="227"/>
    </location>
</feature>
<accession>D3BQI0</accession>
<feature type="compositionally biased region" description="Low complexity" evidence="1">
    <location>
        <begin position="114"/>
        <end position="172"/>
    </location>
</feature>
<name>D3BQI0_HETP5</name>
<dbReference type="CDD" id="cd00167">
    <property type="entry name" value="SANT"/>
    <property type="match status" value="1"/>
</dbReference>
<dbReference type="InParanoid" id="D3BQI0"/>
<feature type="compositionally biased region" description="Low complexity" evidence="1">
    <location>
        <begin position="499"/>
        <end position="511"/>
    </location>
</feature>
<organism evidence="3 4">
    <name type="scientific">Heterostelium pallidum (strain ATCC 26659 / Pp 5 / PN500)</name>
    <name type="common">Cellular slime mold</name>
    <name type="synonym">Polysphondylium pallidum</name>
    <dbReference type="NCBI Taxonomy" id="670386"/>
    <lineage>
        <taxon>Eukaryota</taxon>
        <taxon>Amoebozoa</taxon>
        <taxon>Evosea</taxon>
        <taxon>Eumycetozoa</taxon>
        <taxon>Dictyostelia</taxon>
        <taxon>Acytosteliales</taxon>
        <taxon>Acytosteliaceae</taxon>
        <taxon>Heterostelium</taxon>
    </lineage>
</organism>
<protein>
    <submittedName>
        <fullName evidence="3">Myb domain-containing protein</fullName>
    </submittedName>
</protein>
<evidence type="ECO:0000313" key="3">
    <source>
        <dbReference type="EMBL" id="EFA76400.1"/>
    </source>
</evidence>
<dbReference type="OMA" id="KREPTIH"/>
<dbReference type="SUPFAM" id="SSF46689">
    <property type="entry name" value="Homeodomain-like"/>
    <property type="match status" value="1"/>
</dbReference>
<dbReference type="PANTHER" id="PTHR24330:SF19">
    <property type="entry name" value="MEDIATOR OF RNA POLYMERASE II TRANSCRIPTION SUBUNIT 29"/>
    <property type="match status" value="1"/>
</dbReference>
<dbReference type="SMART" id="SM00717">
    <property type="entry name" value="SANT"/>
    <property type="match status" value="2"/>
</dbReference>
<sequence>MDYTAELSRINKDEEFEYFNLSRVGKNLGPFKAWSMDEHTLFHSVLANMSDPNDIDTVASAVPSRTKEQVEVHLRVYKNYCNKQTSTTLQSNPFMSNLTTNLFKGVLDSLSGDPLTSTSPTTLGASSPLPSPSLSSSPPLTPTIPSSPSKQQASTGTGTTGTTPTGTPTSSGKISLHLASHAIPTSLQPKMAPAASAAATTTPPAAATPVSSAVDDSSGGAPKSKKDLKILSEPWSLDDQKRLDDALTKYPSTRYSSVSRWQAISKELGISPKTVALRYNQMLESLIPKKPNVAVNNNNNNNIDVGDVDDGTGSGAKGKRKSTATAKTAAKQAATKKGKKDTPEKSGGLPPFPITPPSTAASSASYNKSNSNQQQYQQQQQQQQQKREPTIHNLNFDPSKADQLIQRNTSLIDQIRSDIIYTGSTKIDLLEQYKNNISEALKSTMIWAPESNEMPPLPVKVNDMIITMMGSMPSKSTLKHWSPLPKTAEEWNLTIPEDQSQQQQQQQQPNTLKKKKKKENIIKK</sequence>
<feature type="domain" description="Myb-like" evidence="2">
    <location>
        <begin position="231"/>
        <end position="285"/>
    </location>
</feature>
<comment type="caution">
    <text evidence="3">The sequence shown here is derived from an EMBL/GenBank/DDBJ whole genome shotgun (WGS) entry which is preliminary data.</text>
</comment>
<feature type="region of interest" description="Disordered" evidence="1">
    <location>
        <begin position="475"/>
        <end position="524"/>
    </location>
</feature>
<dbReference type="Gene3D" id="1.10.10.60">
    <property type="entry name" value="Homeodomain-like"/>
    <property type="match status" value="2"/>
</dbReference>
<evidence type="ECO:0000259" key="2">
    <source>
        <dbReference type="SMART" id="SM00717"/>
    </source>
</evidence>
<dbReference type="PANTHER" id="PTHR24330">
    <property type="entry name" value="HOMEOBOX PROTEIN BARH-LIKE"/>
    <property type="match status" value="1"/>
</dbReference>
<dbReference type="InterPro" id="IPR001005">
    <property type="entry name" value="SANT/Myb"/>
</dbReference>
<dbReference type="GeneID" id="31365636"/>
<dbReference type="InterPro" id="IPR009057">
    <property type="entry name" value="Homeodomain-like_sf"/>
</dbReference>
<dbReference type="Proteomes" id="UP000001396">
    <property type="component" value="Unassembled WGS sequence"/>
</dbReference>
<dbReference type="RefSeq" id="XP_020428532.1">
    <property type="nucleotide sequence ID" value="XM_020580947.1"/>
</dbReference>
<reference evidence="3 4" key="1">
    <citation type="journal article" date="2011" name="Genome Res.">
        <title>Phylogeny-wide analysis of social amoeba genomes highlights ancient origins for complex intercellular communication.</title>
        <authorList>
            <person name="Heidel A.J."/>
            <person name="Lawal H.M."/>
            <person name="Felder M."/>
            <person name="Schilde C."/>
            <person name="Helps N.R."/>
            <person name="Tunggal B."/>
            <person name="Rivero F."/>
            <person name="John U."/>
            <person name="Schleicher M."/>
            <person name="Eichinger L."/>
            <person name="Platzer M."/>
            <person name="Noegel A.A."/>
            <person name="Schaap P."/>
            <person name="Gloeckner G."/>
        </authorList>
    </citation>
    <scope>NUCLEOTIDE SEQUENCE [LARGE SCALE GENOMIC DNA]</scope>
    <source>
        <strain evidence="4">ATCC 26659 / Pp 5 / PN500</strain>
    </source>
</reference>
<feature type="compositionally biased region" description="Low complexity" evidence="1">
    <location>
        <begin position="292"/>
        <end position="305"/>
    </location>
</feature>
<feature type="compositionally biased region" description="Low complexity" evidence="1">
    <location>
        <begin position="357"/>
        <end position="384"/>
    </location>
</feature>
<keyword evidence="4" id="KW-1185">Reference proteome</keyword>
<dbReference type="InterPro" id="IPR052145">
    <property type="entry name" value="Mediator/Homeobox_domain"/>
</dbReference>
<dbReference type="FunCoup" id="D3BQI0">
    <property type="interactions" value="805"/>
</dbReference>
<dbReference type="AlphaFoldDB" id="D3BQI0"/>
<dbReference type="EMBL" id="ADBJ01000047">
    <property type="protein sequence ID" value="EFA76400.1"/>
    <property type="molecule type" value="Genomic_DNA"/>
</dbReference>